<dbReference type="OrthoDB" id="2832510at2759"/>
<protein>
    <recommendedName>
        <fullName evidence="3">N-acetyltransferase domain-containing protein</fullName>
    </recommendedName>
</protein>
<dbReference type="PANTHER" id="PTHR42791:SF1">
    <property type="entry name" value="N-ACETYLTRANSFERASE DOMAIN-CONTAINING PROTEIN"/>
    <property type="match status" value="1"/>
</dbReference>
<evidence type="ECO:0000313" key="1">
    <source>
        <dbReference type="EMBL" id="QDS72787.1"/>
    </source>
</evidence>
<dbReference type="InterPro" id="IPR052523">
    <property type="entry name" value="Trichothecene_AcTrans"/>
</dbReference>
<dbReference type="InterPro" id="IPR016181">
    <property type="entry name" value="Acyl_CoA_acyltransferase"/>
</dbReference>
<proteinExistence type="predicted"/>
<evidence type="ECO:0000313" key="2">
    <source>
        <dbReference type="Proteomes" id="UP000316270"/>
    </source>
</evidence>
<reference evidence="1 2" key="1">
    <citation type="submission" date="2019-07" db="EMBL/GenBank/DDBJ databases">
        <title>Finished genome of Venturia effusa.</title>
        <authorList>
            <person name="Young C.A."/>
            <person name="Cox M.P."/>
            <person name="Ganley A.R.D."/>
            <person name="David W.J."/>
        </authorList>
    </citation>
    <scope>NUCLEOTIDE SEQUENCE [LARGE SCALE GENOMIC DNA]</scope>
    <source>
        <strain evidence="2">albino</strain>
    </source>
</reference>
<dbReference type="EMBL" id="CP042192">
    <property type="protein sequence ID" value="QDS72787.1"/>
    <property type="molecule type" value="Genomic_DNA"/>
</dbReference>
<gene>
    <name evidence="1" type="ORF">FKW77_005727</name>
</gene>
<sequence length="273" mass="30488">MTTFRAATEDEDDKLSLILCNAFLPLWNHNWFQNLSAPLNPIGLTDEYKPEHRLTSLQASRVRFYHALIRLTRAHGGSISVASVPLESSRDNPSNTSLDDIGAIILWLPPKKRIKLPGSIPKLLTSGFVGAMIGYGLKSIYRVQAIFENNVEQMFNAHVKARSGFQPADCGFVQMLASNPKFVGRGYASALLDWKCEKHFEEFEGVPVILDTTTEQGIRAYFRLGFEVLEERPVATGTDARGITLKRDADESVKEEAAKMCVQRVMMKIPGRS</sequence>
<dbReference type="STRING" id="50376.A0A517LAY5"/>
<dbReference type="PANTHER" id="PTHR42791">
    <property type="entry name" value="GNAT FAMILY ACETYLTRANSFERASE"/>
    <property type="match status" value="1"/>
</dbReference>
<keyword evidence="2" id="KW-1185">Reference proteome</keyword>
<dbReference type="Proteomes" id="UP000316270">
    <property type="component" value="Chromosome 8"/>
</dbReference>
<name>A0A517LAY5_9PEZI</name>
<organism evidence="1 2">
    <name type="scientific">Venturia effusa</name>
    <dbReference type="NCBI Taxonomy" id="50376"/>
    <lineage>
        <taxon>Eukaryota</taxon>
        <taxon>Fungi</taxon>
        <taxon>Dikarya</taxon>
        <taxon>Ascomycota</taxon>
        <taxon>Pezizomycotina</taxon>
        <taxon>Dothideomycetes</taxon>
        <taxon>Pleosporomycetidae</taxon>
        <taxon>Venturiales</taxon>
        <taxon>Venturiaceae</taxon>
        <taxon>Venturia</taxon>
    </lineage>
</organism>
<dbReference type="SUPFAM" id="SSF55729">
    <property type="entry name" value="Acyl-CoA N-acyltransferases (Nat)"/>
    <property type="match status" value="1"/>
</dbReference>
<accession>A0A517LAY5</accession>
<dbReference type="AlphaFoldDB" id="A0A517LAY5"/>
<evidence type="ECO:0008006" key="3">
    <source>
        <dbReference type="Google" id="ProtNLM"/>
    </source>
</evidence>
<dbReference type="Gene3D" id="3.40.630.30">
    <property type="match status" value="1"/>
</dbReference>